<dbReference type="SUPFAM" id="SSF160574">
    <property type="entry name" value="BT0923-like"/>
    <property type="match status" value="1"/>
</dbReference>
<gene>
    <name evidence="1" type="ORF">GALL_95180</name>
</gene>
<dbReference type="EMBL" id="MLJW01000032">
    <property type="protein sequence ID" value="OIR08350.1"/>
    <property type="molecule type" value="Genomic_DNA"/>
</dbReference>
<evidence type="ECO:0000313" key="1">
    <source>
        <dbReference type="EMBL" id="OIR08350.1"/>
    </source>
</evidence>
<reference evidence="1" key="1">
    <citation type="submission" date="2016-10" db="EMBL/GenBank/DDBJ databases">
        <title>Sequence of Gallionella enrichment culture.</title>
        <authorList>
            <person name="Poehlein A."/>
            <person name="Muehling M."/>
            <person name="Daniel R."/>
        </authorList>
    </citation>
    <scope>NUCLEOTIDE SEQUENCE</scope>
</reference>
<proteinExistence type="predicted"/>
<comment type="caution">
    <text evidence="1">The sequence shown here is derived from an EMBL/GenBank/DDBJ whole genome shotgun (WGS) entry which is preliminary data.</text>
</comment>
<sequence>MNNFRTDFVDAENVSWKVSNEFVKASFTLDNTRLNAFYNLDGELIGTSKTFELNKLPKRALQTITKKYPYPPYKLGECIEMTYPDGEKSYFLSFEINNETLVLQVSRSGDVSVFQKTGK</sequence>
<dbReference type="Gene3D" id="3.10.450.360">
    <property type="match status" value="1"/>
</dbReference>
<organism evidence="1">
    <name type="scientific">mine drainage metagenome</name>
    <dbReference type="NCBI Taxonomy" id="410659"/>
    <lineage>
        <taxon>unclassified sequences</taxon>
        <taxon>metagenomes</taxon>
        <taxon>ecological metagenomes</taxon>
    </lineage>
</organism>
<dbReference type="AlphaFoldDB" id="A0A1J5T888"/>
<protein>
    <submittedName>
        <fullName evidence="1">Uncharacterized protein</fullName>
    </submittedName>
</protein>
<name>A0A1J5T888_9ZZZZ</name>
<accession>A0A1J5T888</accession>